<sequence>VTCEDQDDQLKDTEDTLRVSAVDGKKDEYIWVAPAKDQLPKRSYIVDSILAIFSPIVFGIILLCVTSLVITIYPPG</sequence>
<protein>
    <submittedName>
        <fullName evidence="2">Uncharacterized protein</fullName>
    </submittedName>
</protein>
<feature type="non-terminal residue" evidence="2">
    <location>
        <position position="1"/>
    </location>
</feature>
<name>A0AA88IVT8_ARTSF</name>
<dbReference type="Proteomes" id="UP001187531">
    <property type="component" value="Unassembled WGS sequence"/>
</dbReference>
<keyword evidence="3" id="KW-1185">Reference proteome</keyword>
<keyword evidence="1" id="KW-0472">Membrane</keyword>
<dbReference type="AlphaFoldDB" id="A0AA88IVT8"/>
<evidence type="ECO:0000313" key="2">
    <source>
        <dbReference type="EMBL" id="KAK2727472.1"/>
    </source>
</evidence>
<dbReference type="EMBL" id="JAVRJZ010000001">
    <property type="protein sequence ID" value="KAK2727472.1"/>
    <property type="molecule type" value="Genomic_DNA"/>
</dbReference>
<keyword evidence="1" id="KW-1133">Transmembrane helix</keyword>
<keyword evidence="1" id="KW-0812">Transmembrane</keyword>
<feature type="non-terminal residue" evidence="2">
    <location>
        <position position="76"/>
    </location>
</feature>
<comment type="caution">
    <text evidence="2">The sequence shown here is derived from an EMBL/GenBank/DDBJ whole genome shotgun (WGS) entry which is preliminary data.</text>
</comment>
<feature type="transmembrane region" description="Helical" evidence="1">
    <location>
        <begin position="49"/>
        <end position="73"/>
    </location>
</feature>
<gene>
    <name evidence="2" type="ORF">QYM36_008085</name>
</gene>
<proteinExistence type="predicted"/>
<accession>A0AA88IVT8</accession>
<reference evidence="2" key="1">
    <citation type="submission" date="2023-07" db="EMBL/GenBank/DDBJ databases">
        <title>Chromosome-level genome assembly of Artemia franciscana.</title>
        <authorList>
            <person name="Jo E."/>
        </authorList>
    </citation>
    <scope>NUCLEOTIDE SEQUENCE</scope>
    <source>
        <tissue evidence="2">Whole body</tissue>
    </source>
</reference>
<evidence type="ECO:0000256" key="1">
    <source>
        <dbReference type="SAM" id="Phobius"/>
    </source>
</evidence>
<evidence type="ECO:0000313" key="3">
    <source>
        <dbReference type="Proteomes" id="UP001187531"/>
    </source>
</evidence>
<organism evidence="2 3">
    <name type="scientific">Artemia franciscana</name>
    <name type="common">Brine shrimp</name>
    <name type="synonym">Artemia sanfranciscana</name>
    <dbReference type="NCBI Taxonomy" id="6661"/>
    <lineage>
        <taxon>Eukaryota</taxon>
        <taxon>Metazoa</taxon>
        <taxon>Ecdysozoa</taxon>
        <taxon>Arthropoda</taxon>
        <taxon>Crustacea</taxon>
        <taxon>Branchiopoda</taxon>
        <taxon>Anostraca</taxon>
        <taxon>Artemiidae</taxon>
        <taxon>Artemia</taxon>
    </lineage>
</organism>